<dbReference type="InterPro" id="IPR028974">
    <property type="entry name" value="TSP_type-3_rpt"/>
</dbReference>
<keyword evidence="3" id="KW-1134">Transmembrane beta strand</keyword>
<evidence type="ECO:0000256" key="8">
    <source>
        <dbReference type="ARBA" id="ARBA00023237"/>
    </source>
</evidence>
<keyword evidence="13" id="KW-1185">Reference proteome</keyword>
<evidence type="ECO:0000256" key="1">
    <source>
        <dbReference type="ARBA" id="ARBA00004571"/>
    </source>
</evidence>
<dbReference type="SUPFAM" id="SSF56925">
    <property type="entry name" value="OMPA-like"/>
    <property type="match status" value="1"/>
</dbReference>
<reference evidence="12 13" key="1">
    <citation type="submission" date="2016-01" db="EMBL/GenBank/DDBJ databases">
        <authorList>
            <person name="McClelland M."/>
            <person name="Jain A."/>
            <person name="Saraogi P."/>
            <person name="Mendelson R."/>
            <person name="Westerman R."/>
            <person name="SanMiguel P."/>
            <person name="Csonka L."/>
        </authorList>
    </citation>
    <scope>NUCLEOTIDE SEQUENCE [LARGE SCALE GENOMIC DNA]</scope>
    <source>
        <strain evidence="12 13">R-53146</strain>
    </source>
</reference>
<evidence type="ECO:0000256" key="4">
    <source>
        <dbReference type="ARBA" id="ARBA00022692"/>
    </source>
</evidence>
<feature type="domain" description="OmpA-like" evidence="11">
    <location>
        <begin position="348"/>
        <end position="472"/>
    </location>
</feature>
<dbReference type="EMBL" id="FCOR01000005">
    <property type="protein sequence ID" value="CVK16136.1"/>
    <property type="molecule type" value="Genomic_DNA"/>
</dbReference>
<dbReference type="STRING" id="1586267.GCA_001418685_00980"/>
<keyword evidence="8" id="KW-0998">Cell outer membrane</keyword>
<evidence type="ECO:0000256" key="10">
    <source>
        <dbReference type="SAM" id="SignalP"/>
    </source>
</evidence>
<dbReference type="GO" id="GO:0006811">
    <property type="term" value="P:monoatomic ion transport"/>
    <property type="evidence" value="ECO:0007669"/>
    <property type="project" value="UniProtKB-KW"/>
</dbReference>
<evidence type="ECO:0000256" key="5">
    <source>
        <dbReference type="ARBA" id="ARBA00023065"/>
    </source>
</evidence>
<dbReference type="OrthoDB" id="1522982at2"/>
<dbReference type="SUPFAM" id="SSF103088">
    <property type="entry name" value="OmpA-like"/>
    <property type="match status" value="1"/>
</dbReference>
<dbReference type="AlphaFoldDB" id="A0A0X3AP58"/>
<dbReference type="PROSITE" id="PS51123">
    <property type="entry name" value="OMPA_2"/>
    <property type="match status" value="1"/>
</dbReference>
<name>A0A0X3AP58_9FLAO</name>
<dbReference type="InterPro" id="IPR011250">
    <property type="entry name" value="OMP/PagP_B-barrel"/>
</dbReference>
<dbReference type="PRINTS" id="PR01021">
    <property type="entry name" value="OMPADOMAIN"/>
</dbReference>
<evidence type="ECO:0000313" key="13">
    <source>
        <dbReference type="Proteomes" id="UP000182761"/>
    </source>
</evidence>
<dbReference type="InterPro" id="IPR006665">
    <property type="entry name" value="OmpA-like"/>
</dbReference>
<accession>A0A0X3AP58</accession>
<evidence type="ECO:0000256" key="3">
    <source>
        <dbReference type="ARBA" id="ARBA00022452"/>
    </source>
</evidence>
<evidence type="ECO:0000259" key="11">
    <source>
        <dbReference type="PROSITE" id="PS51123"/>
    </source>
</evidence>
<dbReference type="RefSeq" id="WP_082435404.1">
    <property type="nucleotide sequence ID" value="NZ_FCOR01000005.1"/>
</dbReference>
<evidence type="ECO:0000313" key="12">
    <source>
        <dbReference type="EMBL" id="CVK16136.1"/>
    </source>
</evidence>
<dbReference type="GO" id="GO:0015288">
    <property type="term" value="F:porin activity"/>
    <property type="evidence" value="ECO:0007669"/>
    <property type="project" value="UniProtKB-KW"/>
</dbReference>
<keyword evidence="4" id="KW-0812">Transmembrane</keyword>
<keyword evidence="5" id="KW-0406">Ion transport</keyword>
<keyword evidence="2" id="KW-0813">Transport</keyword>
<feature type="signal peptide" evidence="10">
    <location>
        <begin position="1"/>
        <end position="21"/>
    </location>
</feature>
<evidence type="ECO:0000256" key="7">
    <source>
        <dbReference type="ARBA" id="ARBA00023136"/>
    </source>
</evidence>
<organism evidence="12 13">
    <name type="scientific">Apibacter mensalis</name>
    <dbReference type="NCBI Taxonomy" id="1586267"/>
    <lineage>
        <taxon>Bacteria</taxon>
        <taxon>Pseudomonadati</taxon>
        <taxon>Bacteroidota</taxon>
        <taxon>Flavobacteriia</taxon>
        <taxon>Flavobacteriales</taxon>
        <taxon>Weeksellaceae</taxon>
        <taxon>Apibacter</taxon>
    </lineage>
</organism>
<protein>
    <submittedName>
        <fullName evidence="12">OmpA-OmpF porin, OOP family</fullName>
    </submittedName>
</protein>
<dbReference type="CDD" id="cd07185">
    <property type="entry name" value="OmpA_C-like"/>
    <property type="match status" value="1"/>
</dbReference>
<dbReference type="InterPro" id="IPR006664">
    <property type="entry name" value="OMP_bac"/>
</dbReference>
<dbReference type="Gene3D" id="3.30.1330.60">
    <property type="entry name" value="OmpA-like domain"/>
    <property type="match status" value="1"/>
</dbReference>
<keyword evidence="7 9" id="KW-0472">Membrane</keyword>
<dbReference type="GO" id="GO:0005509">
    <property type="term" value="F:calcium ion binding"/>
    <property type="evidence" value="ECO:0007669"/>
    <property type="project" value="InterPro"/>
</dbReference>
<dbReference type="InterPro" id="IPR050330">
    <property type="entry name" value="Bact_OuterMem_StrucFunc"/>
</dbReference>
<keyword evidence="6" id="KW-0626">Porin</keyword>
<dbReference type="PANTHER" id="PTHR30329">
    <property type="entry name" value="STATOR ELEMENT OF FLAGELLAR MOTOR COMPLEX"/>
    <property type="match status" value="1"/>
</dbReference>
<dbReference type="InterPro" id="IPR036737">
    <property type="entry name" value="OmpA-like_sf"/>
</dbReference>
<gene>
    <name evidence="12" type="ORF">Ga0061079_10595</name>
</gene>
<dbReference type="Proteomes" id="UP000182761">
    <property type="component" value="Unassembled WGS sequence"/>
</dbReference>
<dbReference type="GO" id="GO:0009279">
    <property type="term" value="C:cell outer membrane"/>
    <property type="evidence" value="ECO:0007669"/>
    <property type="project" value="UniProtKB-SubCell"/>
</dbReference>
<evidence type="ECO:0000256" key="6">
    <source>
        <dbReference type="ARBA" id="ARBA00023114"/>
    </source>
</evidence>
<sequence>MNKKCILFLLAVICTCLNVQAQNVDSSNFTDDYVKFTNDQKQFNDWSISIYGGVPWLITSDFTSIDNGASSKWRVGYDFQASINKQISHVFGLNLLGQIGETKQGYGSDKVDAKTNYFALSILGDLNVSSLFRRIDNRSPYRWAIHTYAGVGTIQYKAKTKFIERGSNVYETMADEDMGLKSLFAQIGTGLTYKINKRWDTSLRAMYVITGDELFDGSGNNGHYPDLHKGGKSDNFLTTSLGITYKIGRHNEHLSWVDPLREMFTKINDVASQQQLEVCVFGDKDDDGVCDDWDRELDTPKGARVDGSGRALDVDMDGIIDLYDKCPTFPGPESNDGCPEPQKLAEDAINPLIATMGGIQFNLDSDKILLESQPILDQVADIIVKYGQGTRFLVEGHSDARGSDAYNLNLSKRRVTSVIKYLVSKGVPPYQLTGKGMGFTTPKYPECKPASKCPEWKNKENRRVVFKLLDSAE</sequence>
<evidence type="ECO:0000256" key="2">
    <source>
        <dbReference type="ARBA" id="ARBA00022448"/>
    </source>
</evidence>
<dbReference type="PANTHER" id="PTHR30329:SF21">
    <property type="entry name" value="LIPOPROTEIN YIAD-RELATED"/>
    <property type="match status" value="1"/>
</dbReference>
<feature type="chain" id="PRO_5007049766" evidence="10">
    <location>
        <begin position="22"/>
        <end position="473"/>
    </location>
</feature>
<proteinExistence type="predicted"/>
<dbReference type="GO" id="GO:0046930">
    <property type="term" value="C:pore complex"/>
    <property type="evidence" value="ECO:0007669"/>
    <property type="project" value="UniProtKB-KW"/>
</dbReference>
<dbReference type="SUPFAM" id="SSF103647">
    <property type="entry name" value="TSP type-3 repeat"/>
    <property type="match status" value="1"/>
</dbReference>
<keyword evidence="10" id="KW-0732">Signal</keyword>
<evidence type="ECO:0000256" key="9">
    <source>
        <dbReference type="PROSITE-ProRule" id="PRU00473"/>
    </source>
</evidence>
<dbReference type="Pfam" id="PF00691">
    <property type="entry name" value="OmpA"/>
    <property type="match status" value="1"/>
</dbReference>
<comment type="subcellular location">
    <subcellularLocation>
        <location evidence="1">Cell outer membrane</location>
        <topology evidence="1">Multi-pass membrane protein</topology>
    </subcellularLocation>
</comment>